<proteinExistence type="predicted"/>
<sequence length="91" mass="10202">MYKGALVAFLADNLASHTVGGFKQSMSFARHFCCSCMATKDDSRKHFTAEKFKSRTPEEHKVMCTKIMSDTTGEKSTNYGINKRSILNDVL</sequence>
<dbReference type="EnsemblMetazoa" id="Aqu2.1.39016_001">
    <property type="protein sequence ID" value="Aqu2.1.39016_001"/>
    <property type="gene ID" value="Aqu2.1.39016"/>
</dbReference>
<dbReference type="AlphaFoldDB" id="A0A1X7VG36"/>
<organism evidence="1">
    <name type="scientific">Amphimedon queenslandica</name>
    <name type="common">Sponge</name>
    <dbReference type="NCBI Taxonomy" id="400682"/>
    <lineage>
        <taxon>Eukaryota</taxon>
        <taxon>Metazoa</taxon>
        <taxon>Porifera</taxon>
        <taxon>Demospongiae</taxon>
        <taxon>Heteroscleromorpha</taxon>
        <taxon>Haplosclerida</taxon>
        <taxon>Niphatidae</taxon>
        <taxon>Amphimedon</taxon>
    </lineage>
</organism>
<protein>
    <submittedName>
        <fullName evidence="1">Uncharacterized protein</fullName>
    </submittedName>
</protein>
<name>A0A1X7VG36_AMPQE</name>
<dbReference type="InParanoid" id="A0A1X7VG36"/>
<evidence type="ECO:0000313" key="1">
    <source>
        <dbReference type="EnsemblMetazoa" id="Aqu2.1.39016_001"/>
    </source>
</evidence>
<reference evidence="1" key="1">
    <citation type="submission" date="2017-05" db="UniProtKB">
        <authorList>
            <consortium name="EnsemblMetazoa"/>
        </authorList>
    </citation>
    <scope>IDENTIFICATION</scope>
</reference>
<accession>A0A1X7VG36</accession>